<dbReference type="PANTHER" id="PTHR44943:SF8">
    <property type="entry name" value="TPR REPEAT-CONTAINING PROTEIN MJ0263"/>
    <property type="match status" value="1"/>
</dbReference>
<dbReference type="Pfam" id="PF13620">
    <property type="entry name" value="CarboxypepD_reg"/>
    <property type="match status" value="1"/>
</dbReference>
<keyword evidence="1" id="KW-0677">Repeat</keyword>
<organism evidence="3">
    <name type="scientific">marine sediment metagenome</name>
    <dbReference type="NCBI Taxonomy" id="412755"/>
    <lineage>
        <taxon>unclassified sequences</taxon>
        <taxon>metagenomes</taxon>
        <taxon>ecological metagenomes</taxon>
    </lineage>
</organism>
<protein>
    <submittedName>
        <fullName evidence="3">Uncharacterized protein</fullName>
    </submittedName>
</protein>
<comment type="caution">
    <text evidence="3">The sequence shown here is derived from an EMBL/GenBank/DDBJ whole genome shotgun (WGS) entry which is preliminary data.</text>
</comment>
<dbReference type="Gene3D" id="2.60.40.1120">
    <property type="entry name" value="Carboxypeptidase-like, regulatory domain"/>
    <property type="match status" value="1"/>
</dbReference>
<evidence type="ECO:0000313" key="3">
    <source>
        <dbReference type="EMBL" id="KKN11000.1"/>
    </source>
</evidence>
<dbReference type="SMART" id="SM00028">
    <property type="entry name" value="TPR"/>
    <property type="match status" value="5"/>
</dbReference>
<sequence>MRKASFMVTLILLASTIVLSQAYKGKGKVKGYVFDEEGNPLEEVKVKLYSLKAQSGFETVTDADGRWKAYWIRGGTWNIDFEKIGYKPKKMSAEIKEWSKNHDIEVKMEKIKGSVITEELKENLRRGNELFNEEKYEEAFESYKSIIEEFPDAYIIHKNIGNCYFQMEKYDLAEEYYRKVLEKDSSNNEAMLLIGNTYANRGQDDDALEWYGKIEFEKIDDPIVLYNIGTNFYNISKFEEALKYYKRAVEIQDDFLDGLYQLGLAHLTLGNNQEAIDVFEDYLEHDPNSEKASQVRGFVEFLKKKIKDSK</sequence>
<dbReference type="Pfam" id="PF00515">
    <property type="entry name" value="TPR_1"/>
    <property type="match status" value="1"/>
</dbReference>
<dbReference type="PANTHER" id="PTHR44943">
    <property type="entry name" value="CELLULOSE SYNTHASE OPERON PROTEIN C"/>
    <property type="match status" value="1"/>
</dbReference>
<dbReference type="InterPro" id="IPR011990">
    <property type="entry name" value="TPR-like_helical_dom_sf"/>
</dbReference>
<dbReference type="Gene3D" id="1.25.40.10">
    <property type="entry name" value="Tetratricopeptide repeat domain"/>
    <property type="match status" value="2"/>
</dbReference>
<dbReference type="InterPro" id="IPR019734">
    <property type="entry name" value="TPR_rpt"/>
</dbReference>
<gene>
    <name evidence="3" type="ORF">LCGC14_1030880</name>
</gene>
<dbReference type="InterPro" id="IPR051685">
    <property type="entry name" value="Ycf3/AcsC/BcsC/TPR_MFPF"/>
</dbReference>
<proteinExistence type="predicted"/>
<evidence type="ECO:0000256" key="2">
    <source>
        <dbReference type="ARBA" id="ARBA00022803"/>
    </source>
</evidence>
<dbReference type="Pfam" id="PF13432">
    <property type="entry name" value="TPR_16"/>
    <property type="match status" value="1"/>
</dbReference>
<accession>A0A0F9MUL3</accession>
<dbReference type="InterPro" id="IPR008969">
    <property type="entry name" value="CarboxyPept-like_regulatory"/>
</dbReference>
<name>A0A0F9MUL3_9ZZZZ</name>
<keyword evidence="2" id="KW-0802">TPR repeat</keyword>
<dbReference type="AlphaFoldDB" id="A0A0F9MUL3"/>
<dbReference type="SUPFAM" id="SSF49464">
    <property type="entry name" value="Carboxypeptidase regulatory domain-like"/>
    <property type="match status" value="1"/>
</dbReference>
<dbReference type="PROSITE" id="PS50005">
    <property type="entry name" value="TPR"/>
    <property type="match status" value="3"/>
</dbReference>
<reference evidence="3" key="1">
    <citation type="journal article" date="2015" name="Nature">
        <title>Complex archaea that bridge the gap between prokaryotes and eukaryotes.</title>
        <authorList>
            <person name="Spang A."/>
            <person name="Saw J.H."/>
            <person name="Jorgensen S.L."/>
            <person name="Zaremba-Niedzwiedzka K."/>
            <person name="Martijn J."/>
            <person name="Lind A.E."/>
            <person name="van Eijk R."/>
            <person name="Schleper C."/>
            <person name="Guy L."/>
            <person name="Ettema T.J."/>
        </authorList>
    </citation>
    <scope>NUCLEOTIDE SEQUENCE</scope>
</reference>
<dbReference type="SUPFAM" id="SSF48452">
    <property type="entry name" value="TPR-like"/>
    <property type="match status" value="1"/>
</dbReference>
<dbReference type="EMBL" id="LAZR01004184">
    <property type="protein sequence ID" value="KKN11000.1"/>
    <property type="molecule type" value="Genomic_DNA"/>
</dbReference>
<dbReference type="PROSITE" id="PS50293">
    <property type="entry name" value="TPR_REGION"/>
    <property type="match status" value="1"/>
</dbReference>
<evidence type="ECO:0000256" key="1">
    <source>
        <dbReference type="ARBA" id="ARBA00022737"/>
    </source>
</evidence>